<dbReference type="Proteomes" id="UP000789405">
    <property type="component" value="Unassembled WGS sequence"/>
</dbReference>
<organism evidence="2 3">
    <name type="scientific">Dentiscutata erythropus</name>
    <dbReference type="NCBI Taxonomy" id="1348616"/>
    <lineage>
        <taxon>Eukaryota</taxon>
        <taxon>Fungi</taxon>
        <taxon>Fungi incertae sedis</taxon>
        <taxon>Mucoromycota</taxon>
        <taxon>Glomeromycotina</taxon>
        <taxon>Glomeromycetes</taxon>
        <taxon>Diversisporales</taxon>
        <taxon>Gigasporaceae</taxon>
        <taxon>Dentiscutata</taxon>
    </lineage>
</organism>
<feature type="non-terminal residue" evidence="2">
    <location>
        <position position="39"/>
    </location>
</feature>
<feature type="compositionally biased region" description="Basic and acidic residues" evidence="1">
    <location>
        <begin position="21"/>
        <end position="39"/>
    </location>
</feature>
<name>A0A9N9KIQ6_9GLOM</name>
<evidence type="ECO:0000313" key="3">
    <source>
        <dbReference type="Proteomes" id="UP000789405"/>
    </source>
</evidence>
<feature type="region of interest" description="Disordered" evidence="1">
    <location>
        <begin position="1"/>
        <end position="39"/>
    </location>
</feature>
<comment type="caution">
    <text evidence="2">The sequence shown here is derived from an EMBL/GenBank/DDBJ whole genome shotgun (WGS) entry which is preliminary data.</text>
</comment>
<sequence length="39" mass="4617">PKERKKRRSNDVSTKGTTKKAPKEYEKNQKDDIKIIEKT</sequence>
<keyword evidence="3" id="KW-1185">Reference proteome</keyword>
<accession>A0A9N9KIQ6</accession>
<protein>
    <submittedName>
        <fullName evidence="2">24683_t:CDS:1</fullName>
    </submittedName>
</protein>
<dbReference type="EMBL" id="CAJVPY010072262">
    <property type="protein sequence ID" value="CAG8828927.1"/>
    <property type="molecule type" value="Genomic_DNA"/>
</dbReference>
<gene>
    <name evidence="2" type="ORF">DERYTH_LOCUS28581</name>
</gene>
<proteinExistence type="predicted"/>
<reference evidence="2" key="1">
    <citation type="submission" date="2021-06" db="EMBL/GenBank/DDBJ databases">
        <authorList>
            <person name="Kallberg Y."/>
            <person name="Tangrot J."/>
            <person name="Rosling A."/>
        </authorList>
    </citation>
    <scope>NUCLEOTIDE SEQUENCE</scope>
    <source>
        <strain evidence="2">MA453B</strain>
    </source>
</reference>
<evidence type="ECO:0000313" key="2">
    <source>
        <dbReference type="EMBL" id="CAG8828927.1"/>
    </source>
</evidence>
<evidence type="ECO:0000256" key="1">
    <source>
        <dbReference type="SAM" id="MobiDB-lite"/>
    </source>
</evidence>
<feature type="non-terminal residue" evidence="2">
    <location>
        <position position="1"/>
    </location>
</feature>
<dbReference type="AlphaFoldDB" id="A0A9N9KIQ6"/>